<organism evidence="1 2">
    <name type="scientific">Zostera marina</name>
    <name type="common">Eelgrass</name>
    <dbReference type="NCBI Taxonomy" id="29655"/>
    <lineage>
        <taxon>Eukaryota</taxon>
        <taxon>Viridiplantae</taxon>
        <taxon>Streptophyta</taxon>
        <taxon>Embryophyta</taxon>
        <taxon>Tracheophyta</taxon>
        <taxon>Spermatophyta</taxon>
        <taxon>Magnoliopsida</taxon>
        <taxon>Liliopsida</taxon>
        <taxon>Zosteraceae</taxon>
        <taxon>Zostera</taxon>
    </lineage>
</organism>
<accession>A0A0K9NSP2</accession>
<protein>
    <submittedName>
        <fullName evidence="1">Uncharacterized protein</fullName>
    </submittedName>
</protein>
<reference evidence="2" key="1">
    <citation type="journal article" date="2016" name="Nature">
        <title>The genome of the seagrass Zostera marina reveals angiosperm adaptation to the sea.</title>
        <authorList>
            <person name="Olsen J.L."/>
            <person name="Rouze P."/>
            <person name="Verhelst B."/>
            <person name="Lin Y.-C."/>
            <person name="Bayer T."/>
            <person name="Collen J."/>
            <person name="Dattolo E."/>
            <person name="De Paoli E."/>
            <person name="Dittami S."/>
            <person name="Maumus F."/>
            <person name="Michel G."/>
            <person name="Kersting A."/>
            <person name="Lauritano C."/>
            <person name="Lohaus R."/>
            <person name="Toepel M."/>
            <person name="Tonon T."/>
            <person name="Vanneste K."/>
            <person name="Amirebrahimi M."/>
            <person name="Brakel J."/>
            <person name="Bostroem C."/>
            <person name="Chovatia M."/>
            <person name="Grimwood J."/>
            <person name="Jenkins J.W."/>
            <person name="Jueterbock A."/>
            <person name="Mraz A."/>
            <person name="Stam W.T."/>
            <person name="Tice H."/>
            <person name="Bornberg-Bauer E."/>
            <person name="Green P.J."/>
            <person name="Pearson G.A."/>
            <person name="Procaccini G."/>
            <person name="Duarte C.M."/>
            <person name="Schmutz J."/>
            <person name="Reusch T.B.H."/>
            <person name="Van de Peer Y."/>
        </authorList>
    </citation>
    <scope>NUCLEOTIDE SEQUENCE [LARGE SCALE GENOMIC DNA]</scope>
    <source>
        <strain evidence="2">cv. Finnish</strain>
    </source>
</reference>
<evidence type="ECO:0000313" key="1">
    <source>
        <dbReference type="EMBL" id="KMZ59796.1"/>
    </source>
</evidence>
<dbReference type="Proteomes" id="UP000036987">
    <property type="component" value="Unassembled WGS sequence"/>
</dbReference>
<proteinExistence type="predicted"/>
<comment type="caution">
    <text evidence="1">The sequence shown here is derived from an EMBL/GenBank/DDBJ whole genome shotgun (WGS) entry which is preliminary data.</text>
</comment>
<sequence length="49" mass="6151">MHIRIFCHLERRRHEHQCSRLLNKRLNQKNRLVDDQSIFSQETRYQTQS</sequence>
<gene>
    <name evidence="1" type="ORF">ZOSMA_64G00110</name>
</gene>
<keyword evidence="2" id="KW-1185">Reference proteome</keyword>
<dbReference type="EMBL" id="LFYR01001714">
    <property type="protein sequence ID" value="KMZ59796.1"/>
    <property type="molecule type" value="Genomic_DNA"/>
</dbReference>
<name>A0A0K9NSP2_ZOSMR</name>
<dbReference type="AlphaFoldDB" id="A0A0K9NSP2"/>
<evidence type="ECO:0000313" key="2">
    <source>
        <dbReference type="Proteomes" id="UP000036987"/>
    </source>
</evidence>